<dbReference type="InterPro" id="IPR021978">
    <property type="entry name" value="PML-like_CC"/>
</dbReference>
<dbReference type="PROSITE" id="PS50089">
    <property type="entry name" value="ZF_RING_2"/>
    <property type="match status" value="1"/>
</dbReference>
<dbReference type="PANTHER" id="PTHR25462:SF302">
    <property type="entry name" value="PROTEIN PML"/>
    <property type="match status" value="1"/>
</dbReference>
<evidence type="ECO:0000256" key="5">
    <source>
        <dbReference type="SAM" id="Coils"/>
    </source>
</evidence>
<dbReference type="PROSITE" id="PS50119">
    <property type="entry name" value="ZF_BBOX"/>
    <property type="match status" value="2"/>
</dbReference>
<feature type="non-terminal residue" evidence="9">
    <location>
        <position position="1"/>
    </location>
</feature>
<reference evidence="9 10" key="1">
    <citation type="submission" date="2019-09" db="EMBL/GenBank/DDBJ databases">
        <title>Bird 10,000 Genomes (B10K) Project - Family phase.</title>
        <authorList>
            <person name="Zhang G."/>
        </authorList>
    </citation>
    <scope>NUCLEOTIDE SEQUENCE [LARGE SCALE GENOMIC DNA]</scope>
    <source>
        <strain evidence="9">B10K-DU-001-47</strain>
        <tissue evidence="9">Muscle</tissue>
    </source>
</reference>
<proteinExistence type="predicted"/>
<dbReference type="InterPro" id="IPR013083">
    <property type="entry name" value="Znf_RING/FYVE/PHD"/>
</dbReference>
<dbReference type="InterPro" id="IPR001841">
    <property type="entry name" value="Znf_RING"/>
</dbReference>
<evidence type="ECO:0000256" key="3">
    <source>
        <dbReference type="ARBA" id="ARBA00022833"/>
    </source>
</evidence>
<dbReference type="GO" id="GO:0008630">
    <property type="term" value="P:intrinsic apoptotic signaling pathway in response to DNA damage"/>
    <property type="evidence" value="ECO:0007669"/>
    <property type="project" value="TreeGrafter"/>
</dbReference>
<organism evidence="9 10">
    <name type="scientific">Ciconia maguari</name>
    <dbReference type="NCBI Taxonomy" id="52777"/>
    <lineage>
        <taxon>Eukaryota</taxon>
        <taxon>Metazoa</taxon>
        <taxon>Chordata</taxon>
        <taxon>Craniata</taxon>
        <taxon>Vertebrata</taxon>
        <taxon>Euteleostomi</taxon>
        <taxon>Archelosauria</taxon>
        <taxon>Archosauria</taxon>
        <taxon>Dinosauria</taxon>
        <taxon>Saurischia</taxon>
        <taxon>Theropoda</taxon>
        <taxon>Coelurosauria</taxon>
        <taxon>Aves</taxon>
        <taxon>Neognathae</taxon>
        <taxon>Neoaves</taxon>
        <taxon>Aequornithes</taxon>
        <taxon>Ciconiiformes</taxon>
        <taxon>Ciconiidae</taxon>
        <taxon>Ciconia</taxon>
    </lineage>
</organism>
<dbReference type="Pfam" id="PF22586">
    <property type="entry name" value="ANCHR-like_BBOX"/>
    <property type="match status" value="1"/>
</dbReference>
<dbReference type="InterPro" id="IPR057617">
    <property type="entry name" value="PML_C"/>
</dbReference>
<dbReference type="SUPFAM" id="SSF57850">
    <property type="entry name" value="RING/U-box"/>
    <property type="match status" value="1"/>
</dbReference>
<accession>A0A7L0AJM8</accession>
<evidence type="ECO:0000256" key="1">
    <source>
        <dbReference type="ARBA" id="ARBA00022723"/>
    </source>
</evidence>
<feature type="domain" description="B box-type" evidence="8">
    <location>
        <begin position="149"/>
        <end position="186"/>
    </location>
</feature>
<dbReference type="Proteomes" id="UP000537039">
    <property type="component" value="Unassembled WGS sequence"/>
</dbReference>
<evidence type="ECO:0000313" key="10">
    <source>
        <dbReference type="Proteomes" id="UP000537039"/>
    </source>
</evidence>
<dbReference type="SUPFAM" id="SSF57845">
    <property type="entry name" value="B-box zinc-binding domain"/>
    <property type="match status" value="1"/>
</dbReference>
<evidence type="ECO:0000256" key="4">
    <source>
        <dbReference type="PROSITE-ProRule" id="PRU00024"/>
    </source>
</evidence>
<gene>
    <name evidence="9" type="primary">Pml</name>
    <name evidence="9" type="ORF">CICMAG_R13356</name>
</gene>
<dbReference type="GO" id="GO:0008270">
    <property type="term" value="F:zinc ion binding"/>
    <property type="evidence" value="ECO:0007669"/>
    <property type="project" value="UniProtKB-KW"/>
</dbReference>
<feature type="coiled-coil region" evidence="5">
    <location>
        <begin position="193"/>
        <end position="292"/>
    </location>
</feature>
<dbReference type="CDD" id="cd19804">
    <property type="entry name" value="Bbox1_TRIM19_C-V"/>
    <property type="match status" value="1"/>
</dbReference>
<evidence type="ECO:0000259" key="7">
    <source>
        <dbReference type="PROSITE" id="PS50089"/>
    </source>
</evidence>
<evidence type="ECO:0000259" key="8">
    <source>
        <dbReference type="PROSITE" id="PS50119"/>
    </source>
</evidence>
<dbReference type="Gene3D" id="3.30.40.10">
    <property type="entry name" value="Zinc/RING finger domain, C3HC4 (zinc finger)"/>
    <property type="match status" value="1"/>
</dbReference>
<dbReference type="Pfam" id="PF12126">
    <property type="entry name" value="PML_CC"/>
    <property type="match status" value="1"/>
</dbReference>
<dbReference type="EMBL" id="VXAE01002440">
    <property type="protein sequence ID" value="NXJ32889.1"/>
    <property type="molecule type" value="Genomic_DNA"/>
</dbReference>
<feature type="region of interest" description="Disordered" evidence="6">
    <location>
        <begin position="359"/>
        <end position="382"/>
    </location>
</feature>
<keyword evidence="5" id="KW-0175">Coiled coil</keyword>
<sequence>PSLPKFLEDDFQFILCEGCRQESPNLKLLTCLHTLCLDCLSENKPVGQCPVCRTAIPQASSIPDMDNLLFRSLQARLKVYKKIIGGVDLFCDNCKKAGEFWCSECKEFLCITCFEAHQRYLKRESHEAKKVMDIRAGSAKDFLEGTRRISNLSCSNPTHKSQTVSIYCKKCEKPLCCICALLDSQHAPFCDIRSETQRRQEELGAMNQKLKQKRSSFEATYMALQDEATQLEQAQQEMRELIRQRVEQLVRLIRQEEEELLGLVEVQQEQGRQELARELQRVEGVLQRMEAGEQLVEKMSLYATEQEVMDMQPFIKDSLEELQQLQPAPVARDQAQPRNFAECRARLQALVERVMGHPETTPAPAMENSHQVSTSTPAKRKKVQNAKLLTLPVKVMKVEDDNNGWNQPSCWDQPGTSHLVSPMTLDKEDNLLEDVPDGNGGLHDSDSDILYLDSFEEDGTDEESMDSSLLDDLSNTLDESTSEGYLGLPISSQKPLDTRQGSLVFFDVKILKNESIQMTVVDGEKIFPVLIQPVRYLSSLMAKNSVCEIGLRNLLCYLNTVHRPILGVFGLWSLPFPTLLKALTVMDKKEEFSSIVYGFLDILPLIKEEMPERDNYKLKNLASTYLWWHFGDYSTMENANIMKYLCEVLDVNLVKKPRVILSQANLESFISLQPLLAEKLLTKPSAQTLAAHNVGLSELWSCYRQNPEKGLQEVCRIINAHRHSSENKVQNLSKVKVYFQCQEQLAESQKTLAGSNFPGAIKSEEKC</sequence>
<dbReference type="PROSITE" id="PS00518">
    <property type="entry name" value="ZF_RING_1"/>
    <property type="match status" value="1"/>
</dbReference>
<feature type="compositionally biased region" description="Polar residues" evidence="6">
    <location>
        <begin position="368"/>
        <end position="377"/>
    </location>
</feature>
<dbReference type="GO" id="GO:0045087">
    <property type="term" value="P:innate immune response"/>
    <property type="evidence" value="ECO:0007669"/>
    <property type="project" value="TreeGrafter"/>
</dbReference>
<dbReference type="InterPro" id="IPR047153">
    <property type="entry name" value="TRIM45/56/19-like"/>
</dbReference>
<dbReference type="PANTHER" id="PTHR25462">
    <property type="entry name" value="BONUS, ISOFORM C-RELATED"/>
    <property type="match status" value="1"/>
</dbReference>
<evidence type="ECO:0000313" key="9">
    <source>
        <dbReference type="EMBL" id="NXJ32889.1"/>
    </source>
</evidence>
<keyword evidence="1" id="KW-0479">Metal-binding</keyword>
<dbReference type="SMART" id="SM00184">
    <property type="entry name" value="RING"/>
    <property type="match status" value="1"/>
</dbReference>
<dbReference type="GO" id="GO:0005654">
    <property type="term" value="C:nucleoplasm"/>
    <property type="evidence" value="ECO:0007669"/>
    <property type="project" value="TreeGrafter"/>
</dbReference>
<feature type="domain" description="B box-type" evidence="8">
    <location>
        <begin position="90"/>
        <end position="128"/>
    </location>
</feature>
<dbReference type="InterPro" id="IPR017907">
    <property type="entry name" value="Znf_RING_CS"/>
</dbReference>
<dbReference type="Pfam" id="PF25244">
    <property type="entry name" value="PML_C"/>
    <property type="match status" value="1"/>
</dbReference>
<dbReference type="Gene3D" id="3.30.160.60">
    <property type="entry name" value="Classic Zinc Finger"/>
    <property type="match status" value="1"/>
</dbReference>
<keyword evidence="3" id="KW-0862">Zinc</keyword>
<feature type="domain" description="RING-type" evidence="7">
    <location>
        <begin position="16"/>
        <end position="53"/>
    </location>
</feature>
<dbReference type="InterPro" id="IPR000315">
    <property type="entry name" value="Znf_B-box"/>
</dbReference>
<keyword evidence="10" id="KW-1185">Reference proteome</keyword>
<name>A0A7L0AJM8_9AVES</name>
<dbReference type="CDD" id="cd19770">
    <property type="entry name" value="Bbox2_TRIM19_C-V"/>
    <property type="match status" value="1"/>
</dbReference>
<comment type="caution">
    <text evidence="9">The sequence shown here is derived from an EMBL/GenBank/DDBJ whole genome shotgun (WGS) entry which is preliminary data.</text>
</comment>
<evidence type="ECO:0000256" key="6">
    <source>
        <dbReference type="SAM" id="MobiDB-lite"/>
    </source>
</evidence>
<keyword evidence="2 4" id="KW-0863">Zinc-finger</keyword>
<feature type="non-terminal residue" evidence="9">
    <location>
        <position position="767"/>
    </location>
</feature>
<evidence type="ECO:0000256" key="2">
    <source>
        <dbReference type="ARBA" id="ARBA00022771"/>
    </source>
</evidence>
<protein>
    <submittedName>
        <fullName evidence="9">PML protein</fullName>
    </submittedName>
</protein>
<dbReference type="GO" id="GO:0044790">
    <property type="term" value="P:suppression of viral release by host"/>
    <property type="evidence" value="ECO:0007669"/>
    <property type="project" value="TreeGrafter"/>
</dbReference>
<dbReference type="AlphaFoldDB" id="A0A7L0AJM8"/>